<evidence type="ECO:0000313" key="3">
    <source>
        <dbReference type="Proteomes" id="UP000054558"/>
    </source>
</evidence>
<dbReference type="InterPro" id="IPR036875">
    <property type="entry name" value="Znf_CCHC_sf"/>
</dbReference>
<evidence type="ECO:0000313" key="2">
    <source>
        <dbReference type="EMBL" id="GAQ91310.1"/>
    </source>
</evidence>
<dbReference type="GO" id="GO:0003676">
    <property type="term" value="F:nucleic acid binding"/>
    <property type="evidence" value="ECO:0007669"/>
    <property type="project" value="InterPro"/>
</dbReference>
<evidence type="ECO:0008006" key="4">
    <source>
        <dbReference type="Google" id="ProtNLM"/>
    </source>
</evidence>
<dbReference type="SUPFAM" id="SSF57756">
    <property type="entry name" value="Retrovirus zinc finger-like domains"/>
    <property type="match status" value="1"/>
</dbReference>
<gene>
    <name evidence="2" type="ORF">KFL_007630010</name>
</gene>
<feature type="region of interest" description="Disordered" evidence="1">
    <location>
        <begin position="192"/>
        <end position="221"/>
    </location>
</feature>
<dbReference type="AlphaFoldDB" id="A0A1Y1IKD0"/>
<protein>
    <recommendedName>
        <fullName evidence="4">CCHC-type domain-containing protein</fullName>
    </recommendedName>
</protein>
<dbReference type="GO" id="GO:0008270">
    <property type="term" value="F:zinc ion binding"/>
    <property type="evidence" value="ECO:0007669"/>
    <property type="project" value="InterPro"/>
</dbReference>
<name>A0A1Y1IKD0_KLENI</name>
<accession>A0A1Y1IKD0</accession>
<feature type="compositionally biased region" description="Basic residues" evidence="1">
    <location>
        <begin position="292"/>
        <end position="301"/>
    </location>
</feature>
<proteinExistence type="predicted"/>
<sequence>MELTLDAVQPELMQKKEQRLKLEAEMGTPEGRDEENMPASAFVVKRERYGVTVAKGSSERGVTGGGGGNTRTCYACDEKGHVRAYCRNSNAECFKCGERGTLARCVESPGLVQRAAVRTAGSGKGLPVCVYGVAQGGADAGGDCDNNRRAFLAVKGTANVERKIGVAARKPPVVAKRKRVEVKPVNFIEVDVESDDESDDGLKETQPVGVSVGETEAPTEPVTEVRGATKTVGATAAEAVRARMVPGTVLVESEGATSPGTGDKRYPESARAAPVRYGGGEANEGWVTVTPKAKKKRGRRG</sequence>
<evidence type="ECO:0000256" key="1">
    <source>
        <dbReference type="SAM" id="MobiDB-lite"/>
    </source>
</evidence>
<keyword evidence="3" id="KW-1185">Reference proteome</keyword>
<reference evidence="2 3" key="1">
    <citation type="journal article" date="2014" name="Nat. Commun.">
        <title>Klebsormidium flaccidum genome reveals primary factors for plant terrestrial adaptation.</title>
        <authorList>
            <person name="Hori K."/>
            <person name="Maruyama F."/>
            <person name="Fujisawa T."/>
            <person name="Togashi T."/>
            <person name="Yamamoto N."/>
            <person name="Seo M."/>
            <person name="Sato S."/>
            <person name="Yamada T."/>
            <person name="Mori H."/>
            <person name="Tajima N."/>
            <person name="Moriyama T."/>
            <person name="Ikeuchi M."/>
            <person name="Watanabe M."/>
            <person name="Wada H."/>
            <person name="Kobayashi K."/>
            <person name="Saito M."/>
            <person name="Masuda T."/>
            <person name="Sasaki-Sekimoto Y."/>
            <person name="Mashiguchi K."/>
            <person name="Awai K."/>
            <person name="Shimojima M."/>
            <person name="Masuda S."/>
            <person name="Iwai M."/>
            <person name="Nobusawa T."/>
            <person name="Narise T."/>
            <person name="Kondo S."/>
            <person name="Saito H."/>
            <person name="Sato R."/>
            <person name="Murakawa M."/>
            <person name="Ihara Y."/>
            <person name="Oshima-Yamada Y."/>
            <person name="Ohtaka K."/>
            <person name="Satoh M."/>
            <person name="Sonobe K."/>
            <person name="Ishii M."/>
            <person name="Ohtani R."/>
            <person name="Kanamori-Sato M."/>
            <person name="Honoki R."/>
            <person name="Miyazaki D."/>
            <person name="Mochizuki H."/>
            <person name="Umetsu J."/>
            <person name="Higashi K."/>
            <person name="Shibata D."/>
            <person name="Kamiya Y."/>
            <person name="Sato N."/>
            <person name="Nakamura Y."/>
            <person name="Tabata S."/>
            <person name="Ida S."/>
            <person name="Kurokawa K."/>
            <person name="Ohta H."/>
        </authorList>
    </citation>
    <scope>NUCLEOTIDE SEQUENCE [LARGE SCALE GENOMIC DNA]</scope>
    <source>
        <strain evidence="2 3">NIES-2285</strain>
    </source>
</reference>
<dbReference type="Gene3D" id="4.10.60.10">
    <property type="entry name" value="Zinc finger, CCHC-type"/>
    <property type="match status" value="1"/>
</dbReference>
<feature type="region of interest" description="Disordered" evidence="1">
    <location>
        <begin position="252"/>
        <end position="301"/>
    </location>
</feature>
<dbReference type="Proteomes" id="UP000054558">
    <property type="component" value="Unassembled WGS sequence"/>
</dbReference>
<dbReference type="EMBL" id="DF237712">
    <property type="protein sequence ID" value="GAQ91310.1"/>
    <property type="molecule type" value="Genomic_DNA"/>
</dbReference>
<organism evidence="2 3">
    <name type="scientific">Klebsormidium nitens</name>
    <name type="common">Green alga</name>
    <name type="synonym">Ulothrix nitens</name>
    <dbReference type="NCBI Taxonomy" id="105231"/>
    <lineage>
        <taxon>Eukaryota</taxon>
        <taxon>Viridiplantae</taxon>
        <taxon>Streptophyta</taxon>
        <taxon>Klebsormidiophyceae</taxon>
        <taxon>Klebsormidiales</taxon>
        <taxon>Klebsormidiaceae</taxon>
        <taxon>Klebsormidium</taxon>
    </lineage>
</organism>